<evidence type="ECO:0000256" key="8">
    <source>
        <dbReference type="SAM" id="Phobius"/>
    </source>
</evidence>
<dbReference type="PANTHER" id="PTHR22911:SF137">
    <property type="entry name" value="SOLUTE CARRIER FAMILY 35 MEMBER G2-RELATED"/>
    <property type="match status" value="1"/>
</dbReference>
<feature type="transmembrane region" description="Helical" evidence="8">
    <location>
        <begin position="144"/>
        <end position="162"/>
    </location>
</feature>
<reference evidence="10 11" key="1">
    <citation type="submission" date="2020-12" db="EMBL/GenBank/DDBJ databases">
        <title>Revised draft genomes of Rhodomicrobium vannielii ATCC 17100 and Rhodomicrobium udaipurense JA643.</title>
        <authorList>
            <person name="Conners E.M."/>
            <person name="Davenport E.J."/>
            <person name="Bose A."/>
        </authorList>
    </citation>
    <scope>NUCLEOTIDE SEQUENCE [LARGE SCALE GENOMIC DNA]</scope>
    <source>
        <strain evidence="10 11">JA643</strain>
    </source>
</reference>
<evidence type="ECO:0000313" key="10">
    <source>
        <dbReference type="EMBL" id="MBJ7543208.1"/>
    </source>
</evidence>
<comment type="similarity">
    <text evidence="2">Belongs to the EamA transporter family.</text>
</comment>
<keyword evidence="6 8" id="KW-1133">Transmembrane helix</keyword>
<evidence type="ECO:0000256" key="7">
    <source>
        <dbReference type="ARBA" id="ARBA00023136"/>
    </source>
</evidence>
<evidence type="ECO:0000313" key="11">
    <source>
        <dbReference type="Proteomes" id="UP000623250"/>
    </source>
</evidence>
<gene>
    <name evidence="10" type="primary">rarD</name>
    <name evidence="10" type="ORF">JDN41_06525</name>
</gene>
<feature type="transmembrane region" description="Helical" evidence="8">
    <location>
        <begin position="6"/>
        <end position="26"/>
    </location>
</feature>
<feature type="transmembrane region" description="Helical" evidence="8">
    <location>
        <begin position="68"/>
        <end position="87"/>
    </location>
</feature>
<proteinExistence type="inferred from homology"/>
<evidence type="ECO:0000256" key="3">
    <source>
        <dbReference type="ARBA" id="ARBA00022448"/>
    </source>
</evidence>
<protein>
    <submittedName>
        <fullName evidence="10">EamA family transporter RarD</fullName>
    </submittedName>
</protein>
<dbReference type="EMBL" id="JAEMUK010000012">
    <property type="protein sequence ID" value="MBJ7543208.1"/>
    <property type="molecule type" value="Genomic_DNA"/>
</dbReference>
<keyword evidence="5 8" id="KW-0812">Transmembrane</keyword>
<comment type="subcellular location">
    <subcellularLocation>
        <location evidence="1">Cell membrane</location>
        <topology evidence="1">Multi-pass membrane protein</topology>
    </subcellularLocation>
</comment>
<dbReference type="InterPro" id="IPR037185">
    <property type="entry name" value="EmrE-like"/>
</dbReference>
<evidence type="ECO:0000256" key="4">
    <source>
        <dbReference type="ARBA" id="ARBA00022475"/>
    </source>
</evidence>
<feature type="transmembrane region" description="Helical" evidence="8">
    <location>
        <begin position="174"/>
        <end position="193"/>
    </location>
</feature>
<keyword evidence="3" id="KW-0813">Transport</keyword>
<keyword evidence="4" id="KW-1003">Cell membrane</keyword>
<dbReference type="GO" id="GO:0005886">
    <property type="term" value="C:plasma membrane"/>
    <property type="evidence" value="ECO:0007669"/>
    <property type="project" value="UniProtKB-SubCell"/>
</dbReference>
<evidence type="ECO:0000256" key="1">
    <source>
        <dbReference type="ARBA" id="ARBA00004651"/>
    </source>
</evidence>
<feature type="transmembrane region" description="Helical" evidence="8">
    <location>
        <begin position="99"/>
        <end position="116"/>
    </location>
</feature>
<feature type="transmembrane region" description="Helical" evidence="8">
    <location>
        <begin position="38"/>
        <end position="56"/>
    </location>
</feature>
<dbReference type="InterPro" id="IPR004626">
    <property type="entry name" value="RarD"/>
</dbReference>
<organism evidence="10 11">
    <name type="scientific">Rhodomicrobium udaipurense</name>
    <dbReference type="NCBI Taxonomy" id="1202716"/>
    <lineage>
        <taxon>Bacteria</taxon>
        <taxon>Pseudomonadati</taxon>
        <taxon>Pseudomonadota</taxon>
        <taxon>Alphaproteobacteria</taxon>
        <taxon>Hyphomicrobiales</taxon>
        <taxon>Hyphomicrobiaceae</taxon>
        <taxon>Rhodomicrobium</taxon>
    </lineage>
</organism>
<evidence type="ECO:0000256" key="5">
    <source>
        <dbReference type="ARBA" id="ARBA00022692"/>
    </source>
</evidence>
<dbReference type="Proteomes" id="UP000623250">
    <property type="component" value="Unassembled WGS sequence"/>
</dbReference>
<evidence type="ECO:0000259" key="9">
    <source>
        <dbReference type="Pfam" id="PF00892"/>
    </source>
</evidence>
<dbReference type="PANTHER" id="PTHR22911">
    <property type="entry name" value="ACYL-MALONYL CONDENSING ENZYME-RELATED"/>
    <property type="match status" value="1"/>
</dbReference>
<dbReference type="NCBIfam" id="TIGR00688">
    <property type="entry name" value="rarD"/>
    <property type="match status" value="1"/>
</dbReference>
<feature type="transmembrane region" description="Helical" evidence="8">
    <location>
        <begin position="265"/>
        <end position="283"/>
    </location>
</feature>
<keyword evidence="11" id="KW-1185">Reference proteome</keyword>
<evidence type="ECO:0000256" key="2">
    <source>
        <dbReference type="ARBA" id="ARBA00007362"/>
    </source>
</evidence>
<evidence type="ECO:0000256" key="6">
    <source>
        <dbReference type="ARBA" id="ARBA00022989"/>
    </source>
</evidence>
<feature type="transmembrane region" description="Helical" evidence="8">
    <location>
        <begin position="240"/>
        <end position="259"/>
    </location>
</feature>
<comment type="caution">
    <text evidence="10">The sequence shown here is derived from an EMBL/GenBank/DDBJ whole genome shotgun (WGS) entry which is preliminary data.</text>
</comment>
<feature type="transmembrane region" description="Helical" evidence="8">
    <location>
        <begin position="205"/>
        <end position="228"/>
    </location>
</feature>
<dbReference type="Pfam" id="PF00892">
    <property type="entry name" value="EamA"/>
    <property type="match status" value="1"/>
</dbReference>
<keyword evidence="7 8" id="KW-0472">Membrane</keyword>
<sequence>MDMHGLGFALATYFIWGLLPLYLALLKPASALEILAQRILWSLVFLLAWLVLSGHLRALMRRLDLRLVGLYALAAVLISINWGVYILAVTTNRTVEASLGYFILPIVNVIIGRIALGERLSPVQAAGVLTAAAGVTYLCLGAQSVPWIAFALALSFGFYGLIKKTAPLPAAEGLFLETAILALPAAVLLWTMGMRGQLAMLHGPATLDLLLAGSGVVTVVPLITFALAAKRVPLSTIGMLQYLAPTLQFLIGVFVFGELLTEAKLAGFAIIWCGLIVYLYGLARRTHPAALPG</sequence>
<dbReference type="AlphaFoldDB" id="A0A8I1KLE8"/>
<accession>A0A8I1KLE8</accession>
<feature type="domain" description="EamA" evidence="9">
    <location>
        <begin position="5"/>
        <end position="137"/>
    </location>
</feature>
<dbReference type="SUPFAM" id="SSF103481">
    <property type="entry name" value="Multidrug resistance efflux transporter EmrE"/>
    <property type="match status" value="2"/>
</dbReference>
<name>A0A8I1KLE8_9HYPH</name>
<dbReference type="InterPro" id="IPR000620">
    <property type="entry name" value="EamA_dom"/>
</dbReference>